<accession>A0ABN0QX28</accession>
<organism evidence="1 2">
    <name type="scientific">Mycobacterium ulcerans str. Harvey</name>
    <dbReference type="NCBI Taxonomy" id="1299332"/>
    <lineage>
        <taxon>Bacteria</taxon>
        <taxon>Bacillati</taxon>
        <taxon>Actinomycetota</taxon>
        <taxon>Actinomycetes</taxon>
        <taxon>Mycobacteriales</taxon>
        <taxon>Mycobacteriaceae</taxon>
        <taxon>Mycobacterium</taxon>
        <taxon>Mycobacterium ulcerans group</taxon>
    </lineage>
</organism>
<evidence type="ECO:0000313" key="1">
    <source>
        <dbReference type="EMBL" id="EUA89238.1"/>
    </source>
</evidence>
<sequence length="42" mass="4574">MESPGKVLKVGVDVVALGRHWHGQRMRTAAGAFALQLDLVMQ</sequence>
<name>A0ABN0QX28_MYCUL</name>
<proteinExistence type="predicted"/>
<comment type="caution">
    <text evidence="1">The sequence shown here is derived from an EMBL/GenBank/DDBJ whole genome shotgun (WGS) entry which is preliminary data.</text>
</comment>
<dbReference type="EMBL" id="JAOL01000124">
    <property type="protein sequence ID" value="EUA89238.1"/>
    <property type="molecule type" value="Genomic_DNA"/>
</dbReference>
<dbReference type="Proteomes" id="UP000020681">
    <property type="component" value="Unassembled WGS sequence"/>
</dbReference>
<reference evidence="1 2" key="1">
    <citation type="submission" date="2014-01" db="EMBL/GenBank/DDBJ databases">
        <authorList>
            <person name="Dobos K."/>
            <person name="Lenaerts A."/>
            <person name="Ordway D."/>
            <person name="DeGroote M.A."/>
            <person name="Parker T."/>
            <person name="Sizemore C."/>
            <person name="Tallon L.J."/>
            <person name="Sadzewicz L.K."/>
            <person name="Sengamalay N."/>
            <person name="Fraser C.M."/>
            <person name="Hine E."/>
            <person name="Shefchek K.A."/>
            <person name="Das S.P."/>
            <person name="Tettelin H."/>
        </authorList>
    </citation>
    <scope>NUCLEOTIDE SEQUENCE [LARGE SCALE GENOMIC DNA]</scope>
    <source>
        <strain evidence="1 2">Harvey</strain>
    </source>
</reference>
<gene>
    <name evidence="1" type="ORF">I551_4252</name>
</gene>
<protein>
    <submittedName>
        <fullName evidence="1">Uncharacterized protein</fullName>
    </submittedName>
</protein>
<keyword evidence="2" id="KW-1185">Reference proteome</keyword>
<evidence type="ECO:0000313" key="2">
    <source>
        <dbReference type="Proteomes" id="UP000020681"/>
    </source>
</evidence>